<organism evidence="11 12">
    <name type="scientific">Sphingomonas swuensis</name>
    <dbReference type="NCBI Taxonomy" id="977800"/>
    <lineage>
        <taxon>Bacteria</taxon>
        <taxon>Pseudomonadati</taxon>
        <taxon>Pseudomonadota</taxon>
        <taxon>Alphaproteobacteria</taxon>
        <taxon>Sphingomonadales</taxon>
        <taxon>Sphingomonadaceae</taxon>
        <taxon>Sphingomonas</taxon>
    </lineage>
</organism>
<keyword evidence="6 9" id="KW-1133">Transmembrane helix</keyword>
<accession>A0ABP7SZN7</accession>
<comment type="subcellular location">
    <subcellularLocation>
        <location evidence="1">Cell membrane</location>
    </subcellularLocation>
</comment>
<dbReference type="PANTHER" id="PTHR30576:SF4">
    <property type="entry name" value="UNDECAPRENYL-PHOSPHATE GALACTOSE PHOSPHOTRANSFERASE"/>
    <property type="match status" value="1"/>
</dbReference>
<keyword evidence="12" id="KW-1185">Reference proteome</keyword>
<evidence type="ECO:0000256" key="4">
    <source>
        <dbReference type="ARBA" id="ARBA00022679"/>
    </source>
</evidence>
<evidence type="ECO:0000256" key="6">
    <source>
        <dbReference type="ARBA" id="ARBA00022989"/>
    </source>
</evidence>
<evidence type="ECO:0000256" key="5">
    <source>
        <dbReference type="ARBA" id="ARBA00022692"/>
    </source>
</evidence>
<keyword evidence="4" id="KW-0808">Transferase</keyword>
<comment type="similarity">
    <text evidence="2">Belongs to the bacterial sugar transferase family.</text>
</comment>
<evidence type="ECO:0000259" key="10">
    <source>
        <dbReference type="Pfam" id="PF02397"/>
    </source>
</evidence>
<reference evidence="12" key="1">
    <citation type="journal article" date="2019" name="Int. J. Syst. Evol. Microbiol.">
        <title>The Global Catalogue of Microorganisms (GCM) 10K type strain sequencing project: providing services to taxonomists for standard genome sequencing and annotation.</title>
        <authorList>
            <consortium name="The Broad Institute Genomics Platform"/>
            <consortium name="The Broad Institute Genome Sequencing Center for Infectious Disease"/>
            <person name="Wu L."/>
            <person name="Ma J."/>
        </authorList>
    </citation>
    <scope>NUCLEOTIDE SEQUENCE [LARGE SCALE GENOMIC DNA]</scope>
    <source>
        <strain evidence="12">JCM 17563</strain>
    </source>
</reference>
<evidence type="ECO:0000313" key="11">
    <source>
        <dbReference type="EMBL" id="GAA4018914.1"/>
    </source>
</evidence>
<dbReference type="PANTHER" id="PTHR30576">
    <property type="entry name" value="COLANIC BIOSYNTHESIS UDP-GLUCOSE LIPID CARRIER TRANSFERASE"/>
    <property type="match status" value="1"/>
</dbReference>
<sequence>MATRIDDSRLAERDQELVAPLRAEEERPRLFSLVRDEPLVVQHEPLFVPSAGTGARLCQRCLDVTVALVALLLVWPLLLLGAVLVLASGPGPIFYSHRRLGRDGQVFGCIKLRTMRTDADRILQELLRSSPAMMAEWVADRKLRNDPRITRIGQFLRRYSLDELPQLFNVLRGEMSIVGPRPLATDEAQHYGADYRLCFSVNPGITGLWQVSGRNDVSYQRRVELDCHYATVRCLALDLSIMLRTIPVVLGGTGH</sequence>
<keyword evidence="8" id="KW-0270">Exopolysaccharide synthesis</keyword>
<dbReference type="InterPro" id="IPR003362">
    <property type="entry name" value="Bact_transf"/>
</dbReference>
<evidence type="ECO:0000256" key="7">
    <source>
        <dbReference type="ARBA" id="ARBA00023136"/>
    </source>
</evidence>
<evidence type="ECO:0000313" key="12">
    <source>
        <dbReference type="Proteomes" id="UP001500235"/>
    </source>
</evidence>
<gene>
    <name evidence="11" type="ORF">GCM10022280_18210</name>
</gene>
<comment type="caution">
    <text evidence="11">The sequence shown here is derived from an EMBL/GenBank/DDBJ whole genome shotgun (WGS) entry which is preliminary data.</text>
</comment>
<dbReference type="RefSeq" id="WP_344707099.1">
    <property type="nucleotide sequence ID" value="NZ_BAABBQ010000001.1"/>
</dbReference>
<dbReference type="EMBL" id="BAABBQ010000001">
    <property type="protein sequence ID" value="GAA4018914.1"/>
    <property type="molecule type" value="Genomic_DNA"/>
</dbReference>
<evidence type="ECO:0000256" key="2">
    <source>
        <dbReference type="ARBA" id="ARBA00006464"/>
    </source>
</evidence>
<keyword evidence="5 9" id="KW-0812">Transmembrane</keyword>
<protein>
    <recommendedName>
        <fullName evidence="10">Bacterial sugar transferase domain-containing protein</fullName>
    </recommendedName>
</protein>
<name>A0ABP7SZN7_9SPHN</name>
<evidence type="ECO:0000256" key="3">
    <source>
        <dbReference type="ARBA" id="ARBA00022475"/>
    </source>
</evidence>
<feature type="transmembrane region" description="Helical" evidence="9">
    <location>
        <begin position="66"/>
        <end position="87"/>
    </location>
</feature>
<keyword evidence="7 9" id="KW-0472">Membrane</keyword>
<feature type="domain" description="Bacterial sugar transferase" evidence="10">
    <location>
        <begin position="60"/>
        <end position="250"/>
    </location>
</feature>
<keyword evidence="3" id="KW-1003">Cell membrane</keyword>
<dbReference type="Pfam" id="PF02397">
    <property type="entry name" value="Bac_transf"/>
    <property type="match status" value="1"/>
</dbReference>
<evidence type="ECO:0000256" key="8">
    <source>
        <dbReference type="ARBA" id="ARBA00023169"/>
    </source>
</evidence>
<proteinExistence type="inferred from homology"/>
<evidence type="ECO:0000256" key="9">
    <source>
        <dbReference type="SAM" id="Phobius"/>
    </source>
</evidence>
<evidence type="ECO:0000256" key="1">
    <source>
        <dbReference type="ARBA" id="ARBA00004236"/>
    </source>
</evidence>
<dbReference type="Proteomes" id="UP001500235">
    <property type="component" value="Unassembled WGS sequence"/>
</dbReference>